<evidence type="ECO:0008006" key="5">
    <source>
        <dbReference type="Google" id="ProtNLM"/>
    </source>
</evidence>
<evidence type="ECO:0000256" key="2">
    <source>
        <dbReference type="SAM" id="SignalP"/>
    </source>
</evidence>
<protein>
    <recommendedName>
        <fullName evidence="5">Extracellular membrane protein CFEM domain-containing protein</fullName>
    </recommendedName>
</protein>
<feature type="compositionally biased region" description="Low complexity" evidence="1">
    <location>
        <begin position="179"/>
        <end position="195"/>
    </location>
</feature>
<feature type="compositionally biased region" description="Low complexity" evidence="1">
    <location>
        <begin position="211"/>
        <end position="235"/>
    </location>
</feature>
<evidence type="ECO:0000256" key="1">
    <source>
        <dbReference type="SAM" id="MobiDB-lite"/>
    </source>
</evidence>
<reference evidence="4" key="1">
    <citation type="journal article" date="2014" name="Genome Announc.">
        <title>Genome sequence of the pathogenic fungus Sporothrix schenckii (ATCC 58251).</title>
        <authorList>
            <person name="Cuomo C.A."/>
            <person name="Rodriguez-Del Valle N."/>
            <person name="Perez-Sanchez L."/>
            <person name="Abouelleil A."/>
            <person name="Goldberg J."/>
            <person name="Young S."/>
            <person name="Zeng Q."/>
            <person name="Birren B.W."/>
        </authorList>
    </citation>
    <scope>NUCLEOTIDE SEQUENCE [LARGE SCALE GENOMIC DNA]</scope>
    <source>
        <strain evidence="4">ATCC 58251 / de Perez 2211183</strain>
    </source>
</reference>
<dbReference type="Proteomes" id="UP000018087">
    <property type="component" value="Unassembled WGS sequence"/>
</dbReference>
<dbReference type="HOGENOM" id="CLU_1147480_0_0_1"/>
<feature type="region of interest" description="Disordered" evidence="1">
    <location>
        <begin position="161"/>
        <end position="254"/>
    </location>
</feature>
<dbReference type="eggNOG" id="ENOG502RMYY">
    <property type="taxonomic scope" value="Eukaryota"/>
</dbReference>
<evidence type="ECO:0000313" key="4">
    <source>
        <dbReference type="Proteomes" id="UP000018087"/>
    </source>
</evidence>
<keyword evidence="4" id="KW-1185">Reference proteome</keyword>
<dbReference type="STRING" id="1391915.U7PXD4"/>
<organism evidence="3 4">
    <name type="scientific">Sporothrix schenckii (strain ATCC 58251 / de Perez 2211183)</name>
    <name type="common">Rose-picker's disease fungus</name>
    <dbReference type="NCBI Taxonomy" id="1391915"/>
    <lineage>
        <taxon>Eukaryota</taxon>
        <taxon>Fungi</taxon>
        <taxon>Dikarya</taxon>
        <taxon>Ascomycota</taxon>
        <taxon>Pezizomycotina</taxon>
        <taxon>Sordariomycetes</taxon>
        <taxon>Sordariomycetidae</taxon>
        <taxon>Ophiostomatales</taxon>
        <taxon>Ophiostomataceae</taxon>
        <taxon>Sporothrix</taxon>
    </lineage>
</organism>
<dbReference type="AlphaFoldDB" id="U7PXD4"/>
<gene>
    <name evidence="3" type="ORF">HMPREF1624_03634</name>
</gene>
<keyword evidence="2" id="KW-0732">Signal</keyword>
<sequence length="283" mass="28237">MPSHTTARQRAFALAVAVTSLSPLASASSTKVAFSGCLGLCVNHNGCGARDTGCVCAASAQTAFLGDVVSCVAQFCLLSNGDASASTANSVIDTIDAQFVEVVADVCAADKQSVPASRISAALSSASSLVSAVLGVAPTATGGTTTITTHATTTIYRSTHTAQAKTTKTLPNGGATFLSSTVPSAVETTTSATTAPSPPPATSSPAPEPTPATTSDQKDTTSTSTTKTAATATKDAPARDTTDSSPFTNTREDSGARAFAPVPWQVVAAAALPLLWTLGTHLL</sequence>
<accession>U7PXD4</accession>
<feature type="signal peptide" evidence="2">
    <location>
        <begin position="1"/>
        <end position="27"/>
    </location>
</feature>
<name>U7PXD4_SPOS1</name>
<feature type="compositionally biased region" description="Pro residues" evidence="1">
    <location>
        <begin position="196"/>
        <end position="210"/>
    </location>
</feature>
<dbReference type="OrthoDB" id="10661686at2759"/>
<proteinExistence type="predicted"/>
<feature type="chain" id="PRO_5004687782" description="Extracellular membrane protein CFEM domain-containing protein" evidence="2">
    <location>
        <begin position="28"/>
        <end position="283"/>
    </location>
</feature>
<evidence type="ECO:0000313" key="3">
    <source>
        <dbReference type="EMBL" id="ERT00263.1"/>
    </source>
</evidence>
<dbReference type="EMBL" id="KI440844">
    <property type="protein sequence ID" value="ERT00263.1"/>
    <property type="molecule type" value="Genomic_DNA"/>
</dbReference>